<dbReference type="AlphaFoldDB" id="A0A6P5SID1"/>
<keyword evidence="3" id="KW-1185">Reference proteome</keyword>
<organism evidence="3 4">
    <name type="scientific">Prunus avium</name>
    <name type="common">Cherry</name>
    <name type="synonym">Cerasus avium</name>
    <dbReference type="NCBI Taxonomy" id="42229"/>
    <lineage>
        <taxon>Eukaryota</taxon>
        <taxon>Viridiplantae</taxon>
        <taxon>Streptophyta</taxon>
        <taxon>Embryophyta</taxon>
        <taxon>Tracheophyta</taxon>
        <taxon>Spermatophyta</taxon>
        <taxon>Magnoliopsida</taxon>
        <taxon>eudicotyledons</taxon>
        <taxon>Gunneridae</taxon>
        <taxon>Pentapetalae</taxon>
        <taxon>rosids</taxon>
        <taxon>fabids</taxon>
        <taxon>Rosales</taxon>
        <taxon>Rosaceae</taxon>
        <taxon>Amygdaloideae</taxon>
        <taxon>Amygdaleae</taxon>
        <taxon>Prunus</taxon>
    </lineage>
</organism>
<name>A0A6P5SID1_PRUAV</name>
<reference evidence="4" key="1">
    <citation type="submission" date="2025-08" db="UniProtKB">
        <authorList>
            <consortium name="RefSeq"/>
        </authorList>
    </citation>
    <scope>IDENTIFICATION</scope>
</reference>
<feature type="domain" description="Transposase MuDR plant" evidence="2">
    <location>
        <begin position="191"/>
        <end position="232"/>
    </location>
</feature>
<dbReference type="GeneID" id="110756407"/>
<dbReference type="RefSeq" id="XP_021813533.1">
    <property type="nucleotide sequence ID" value="XM_021957841.1"/>
</dbReference>
<dbReference type="Proteomes" id="UP000515124">
    <property type="component" value="Unplaced"/>
</dbReference>
<protein>
    <submittedName>
        <fullName evidence="4">Histone chaperone ASF1-like</fullName>
    </submittedName>
</protein>
<gene>
    <name evidence="4" type="primary">LOC110756407</name>
</gene>
<dbReference type="Pfam" id="PF03108">
    <property type="entry name" value="DBD_Tnp_Mut"/>
    <property type="match status" value="1"/>
</dbReference>
<feature type="region of interest" description="Disordered" evidence="1">
    <location>
        <begin position="66"/>
        <end position="90"/>
    </location>
</feature>
<evidence type="ECO:0000256" key="1">
    <source>
        <dbReference type="SAM" id="MobiDB-lite"/>
    </source>
</evidence>
<proteinExistence type="predicted"/>
<accession>A0A6P5SID1</accession>
<dbReference type="KEGG" id="pavi:110756407"/>
<evidence type="ECO:0000313" key="3">
    <source>
        <dbReference type="Proteomes" id="UP000515124"/>
    </source>
</evidence>
<sequence length="247" mass="28248">MAIRGDLDVLDFVRETHASRVHGLYITEKPEPQRDNEPSAAVFNFHNLLQSQLIHLDVQDDVNIADDADDEAEEEDEEEAVNVDAEDDDEECLQFIDSDYEQTDEEQKRQKGAEDDRWFDMHAVEEAAEESQREPGEVPSDDYNSEDLLSVSEEEDEVDENLGVKKVSRGRKAPRFKQFKSDTDLFNPVFHIGMEFANMEQCREAIRFYAVSSARPLRWVKNDPHRVRVVCGSGGKAEKKGLGKRNA</sequence>
<evidence type="ECO:0000313" key="4">
    <source>
        <dbReference type="RefSeq" id="XP_021813533.1"/>
    </source>
</evidence>
<evidence type="ECO:0000259" key="2">
    <source>
        <dbReference type="Pfam" id="PF03108"/>
    </source>
</evidence>
<dbReference type="InterPro" id="IPR004332">
    <property type="entry name" value="Transposase_MuDR"/>
</dbReference>